<accession>A0A3S0XBD1</accession>
<protein>
    <recommendedName>
        <fullName evidence="3">DUF3562 domain-containing protein</fullName>
    </recommendedName>
</protein>
<evidence type="ECO:0000313" key="1">
    <source>
        <dbReference type="EMBL" id="RUR01403.1"/>
    </source>
</evidence>
<keyword evidence="2" id="KW-1185">Reference proteome</keyword>
<sequence>MPRQSVEEETFEQIVARLEVTHPDISRTDIESATRIEFDALTGRPVRDYIPILVERATKKRLSNGRSSSLV</sequence>
<proteinExistence type="predicted"/>
<dbReference type="Gene3D" id="1.10.8.1060">
    <property type="entry name" value="Corynebacterium glutamicum thioredoxin-dependent arsenate reductase, N-terminal domain"/>
    <property type="match status" value="1"/>
</dbReference>
<dbReference type="Proteomes" id="UP000274909">
    <property type="component" value="Unassembled WGS sequence"/>
</dbReference>
<dbReference type="EMBL" id="RZGZ01000002">
    <property type="protein sequence ID" value="RUR01403.1"/>
    <property type="molecule type" value="Genomic_DNA"/>
</dbReference>
<dbReference type="OrthoDB" id="4277148at2"/>
<comment type="caution">
    <text evidence="1">The sequence shown here is derived from an EMBL/GenBank/DDBJ whole genome shotgun (WGS) entry which is preliminary data.</text>
</comment>
<reference evidence="1 2" key="1">
    <citation type="submission" date="2018-12" db="EMBL/GenBank/DDBJ databases">
        <authorList>
            <person name="Li F."/>
        </authorList>
    </citation>
    <scope>NUCLEOTIDE SEQUENCE [LARGE SCALE GENOMIC DNA]</scope>
    <source>
        <strain evidence="1 2">EGI 6500705</strain>
    </source>
</reference>
<dbReference type="NCBIfam" id="NF046112">
    <property type="entry name" value="MSMEG_6209_Nter"/>
    <property type="match status" value="1"/>
</dbReference>
<dbReference type="RefSeq" id="WP_127048896.1">
    <property type="nucleotide sequence ID" value="NZ_RZGZ01000002.1"/>
</dbReference>
<evidence type="ECO:0008006" key="3">
    <source>
        <dbReference type="Google" id="ProtNLM"/>
    </source>
</evidence>
<evidence type="ECO:0000313" key="2">
    <source>
        <dbReference type="Proteomes" id="UP000274909"/>
    </source>
</evidence>
<dbReference type="AlphaFoldDB" id="A0A3S0XBD1"/>
<organism evidence="1 2">
    <name type="scientific">Labedella endophytica</name>
    <dbReference type="NCBI Taxonomy" id="1523160"/>
    <lineage>
        <taxon>Bacteria</taxon>
        <taxon>Bacillati</taxon>
        <taxon>Actinomycetota</taxon>
        <taxon>Actinomycetes</taxon>
        <taxon>Micrococcales</taxon>
        <taxon>Microbacteriaceae</taxon>
        <taxon>Labedella</taxon>
    </lineage>
</organism>
<gene>
    <name evidence="1" type="ORF">ELQ94_07835</name>
</gene>
<name>A0A3S0XBD1_9MICO</name>